<organism evidence="1">
    <name type="scientific">Burkholderia pseudomallei 1710a</name>
    <dbReference type="NCBI Taxonomy" id="320371"/>
    <lineage>
        <taxon>Bacteria</taxon>
        <taxon>Pseudomonadati</taxon>
        <taxon>Pseudomonadota</taxon>
        <taxon>Betaproteobacteria</taxon>
        <taxon>Burkholderiales</taxon>
        <taxon>Burkholderiaceae</taxon>
        <taxon>Burkholderia</taxon>
        <taxon>pseudomallei group</taxon>
    </lineage>
</organism>
<dbReference type="AlphaFoldDB" id="A0A0E1W2J5"/>
<dbReference type="HOGENOM" id="CLU_2056982_0_0_4"/>
<reference evidence="1" key="1">
    <citation type="submission" date="2009-05" db="EMBL/GenBank/DDBJ databases">
        <authorList>
            <person name="Harkins D.M."/>
            <person name="DeShazer D."/>
            <person name="Woods D.E."/>
            <person name="Brinkac L.M."/>
            <person name="Brown K.A."/>
            <person name="Hung G.C."/>
            <person name="Tuanyok A."/>
            <person name="Zhang B."/>
            <person name="Nierman W.C."/>
        </authorList>
    </citation>
    <scope>NUCLEOTIDE SEQUENCE [LARGE SCALE GENOMIC DNA]</scope>
    <source>
        <strain evidence="1">1710a</strain>
    </source>
</reference>
<proteinExistence type="predicted"/>
<accession>A0A0E1W2J5</accession>
<dbReference type="Proteomes" id="UP000001812">
    <property type="component" value="Chromosome II"/>
</dbReference>
<evidence type="ECO:0000313" key="1">
    <source>
        <dbReference type="EMBL" id="EET03877.1"/>
    </source>
</evidence>
<sequence>MTNCRASWPLVRRYGGQAHAKQLVLAAGVQDRGAYLLSLLRHRFRVFDAERTLSRDARGIEHRPRGFDARRGPAVVFLAGRLGSKARSFAENGLGSMGLAARTRILCRASRPRASRVAG</sequence>
<name>A0A0E1W2J5_BURPE</name>
<protein>
    <submittedName>
        <fullName evidence="1">Uncharacterized protein</fullName>
    </submittedName>
</protein>
<dbReference type="EMBL" id="CM000833">
    <property type="protein sequence ID" value="EET03877.1"/>
    <property type="molecule type" value="Genomic_DNA"/>
</dbReference>
<gene>
    <name evidence="1" type="ORF">BURPS1710A_A0450</name>
</gene>